<reference evidence="2" key="1">
    <citation type="submission" date="2016-08" db="EMBL/GenBank/DDBJ databases">
        <title>Complete Genome Seqeunce of Paenibacillus sp. BIHB 4019 from tea rhizoplane.</title>
        <authorList>
            <person name="Thakur R."/>
            <person name="Swarnkar M.K."/>
            <person name="Gulati A."/>
        </authorList>
    </citation>
    <scope>NUCLEOTIDE SEQUENCE [LARGE SCALE GENOMIC DNA]</scope>
    <source>
        <strain evidence="2">BIHB4019</strain>
    </source>
</reference>
<dbReference type="EMBL" id="CP016808">
    <property type="protein sequence ID" value="ANY65503.1"/>
    <property type="molecule type" value="Genomic_DNA"/>
</dbReference>
<evidence type="ECO:0000256" key="1">
    <source>
        <dbReference type="SAM" id="Phobius"/>
    </source>
</evidence>
<sequence>MWQGAWHILIYELRKTRWGFLGSLLLALYMAIVLGFLYRFNEMDVSAGEYWAIDFVFLTTLPCLGFVLSRSSMSCWRNDTYSEKLAEWRTMPITVPQIIWGRMLQIAVMLFPLQIIFFLIQYFLVDGLREAISPGAYLLYGLFWFLYSLGMAATYAIWEYGFTGKTYMIVCVLYCIMYMLISTLLSFNGFSIVNSVLTGFENGEWWYLLVGLLVSMTGIAISYVCLKHRLETRSF</sequence>
<proteinExistence type="predicted"/>
<dbReference type="AlphaFoldDB" id="A0A1B2DCR5"/>
<organism evidence="2">
    <name type="scientific">Paenibacillus sp. BIHB 4019</name>
    <dbReference type="NCBI Taxonomy" id="1870819"/>
    <lineage>
        <taxon>Bacteria</taxon>
        <taxon>Bacillati</taxon>
        <taxon>Bacillota</taxon>
        <taxon>Bacilli</taxon>
        <taxon>Bacillales</taxon>
        <taxon>Paenibacillaceae</taxon>
        <taxon>Paenibacillus</taxon>
    </lineage>
</organism>
<keyword evidence="1" id="KW-1133">Transmembrane helix</keyword>
<gene>
    <name evidence="2" type="ORF">BBD42_02750</name>
</gene>
<feature type="transmembrane region" description="Helical" evidence="1">
    <location>
        <begin position="137"/>
        <end position="158"/>
    </location>
</feature>
<evidence type="ECO:0008006" key="3">
    <source>
        <dbReference type="Google" id="ProtNLM"/>
    </source>
</evidence>
<feature type="transmembrane region" description="Helical" evidence="1">
    <location>
        <begin position="18"/>
        <end position="38"/>
    </location>
</feature>
<keyword evidence="1" id="KW-0472">Membrane</keyword>
<name>A0A1B2DCR5_9BACL</name>
<feature type="transmembrane region" description="Helical" evidence="1">
    <location>
        <begin position="106"/>
        <end position="125"/>
    </location>
</feature>
<evidence type="ECO:0000313" key="2">
    <source>
        <dbReference type="EMBL" id="ANY65503.1"/>
    </source>
</evidence>
<protein>
    <recommendedName>
        <fullName evidence="3">ABC transporter permease</fullName>
    </recommendedName>
</protein>
<feature type="transmembrane region" description="Helical" evidence="1">
    <location>
        <begin position="170"/>
        <end position="193"/>
    </location>
</feature>
<feature type="transmembrane region" description="Helical" evidence="1">
    <location>
        <begin position="205"/>
        <end position="226"/>
    </location>
</feature>
<keyword evidence="1" id="KW-0812">Transmembrane</keyword>
<feature type="transmembrane region" description="Helical" evidence="1">
    <location>
        <begin position="50"/>
        <end position="68"/>
    </location>
</feature>
<accession>A0A1B2DCR5</accession>